<dbReference type="SUPFAM" id="SSF56219">
    <property type="entry name" value="DNase I-like"/>
    <property type="match status" value="1"/>
</dbReference>
<feature type="transmembrane region" description="Helical" evidence="1">
    <location>
        <begin position="63"/>
        <end position="84"/>
    </location>
</feature>
<dbReference type="STRING" id="1160091.B9T39_04895"/>
<comment type="caution">
    <text evidence="3">The sequence shown here is derived from an EMBL/GenBank/DDBJ whole genome shotgun (WGS) entry which is preliminary data.</text>
</comment>
<evidence type="ECO:0000259" key="2">
    <source>
        <dbReference type="Pfam" id="PF03372"/>
    </source>
</evidence>
<dbReference type="Gene3D" id="3.60.10.10">
    <property type="entry name" value="Endonuclease/exonuclease/phosphatase"/>
    <property type="match status" value="1"/>
</dbReference>
<dbReference type="Pfam" id="PF03372">
    <property type="entry name" value="Exo_endo_phos"/>
    <property type="match status" value="1"/>
</dbReference>
<proteinExistence type="predicted"/>
<dbReference type="GO" id="GO:0003824">
    <property type="term" value="F:catalytic activity"/>
    <property type="evidence" value="ECO:0007669"/>
    <property type="project" value="InterPro"/>
</dbReference>
<reference evidence="3 4" key="1">
    <citation type="submission" date="2017-04" db="EMBL/GenBank/DDBJ databases">
        <title>Draft genome sequences of Alloscardovia macacae UMA81211 and UMA81212 isolated from the feces of a rhesus macaque (Macaca mulatta).</title>
        <authorList>
            <person name="Albert K."/>
            <person name="Sela D.A."/>
        </authorList>
    </citation>
    <scope>NUCLEOTIDE SEQUENCE [LARGE SCALE GENOMIC DNA]</scope>
    <source>
        <strain evidence="3 4">UMA81212</strain>
    </source>
</reference>
<sequence length="338" mass="36105">MILTAVLWTALALTAVWMLLRYLPASVDATYPLPYLNALTPLLAAPLVVLAVLAAASHRPGAFWAAAVLLAVHLLWALTFWLPLPPAVLSALGSPRQSMQTSVSSGFSGQFSVMTVNVMRGRADASAILHQAKLLGVDVLAVQEVNDSFVERFHEEGALSVFSHEQLGEKTHHDNAGYNALWSRLPVTEASGALLEGMGSNTPVMTVSVGSEQVRIVSAHPYSPHRSLAQWHSDIATLGELAGSGPAAASIPTVVMGDLNSSTFHPVFRSVVDAGLLDSSLELHAGPHATFPASWALMPPVIEIDHVLHTRELVATSVQTVQIPRTDHKALVSTLQWK</sequence>
<feature type="domain" description="Endonuclease/exonuclease/phosphatase" evidence="2">
    <location>
        <begin position="114"/>
        <end position="328"/>
    </location>
</feature>
<evidence type="ECO:0000313" key="4">
    <source>
        <dbReference type="Proteomes" id="UP000243540"/>
    </source>
</evidence>
<feature type="transmembrane region" description="Helical" evidence="1">
    <location>
        <begin position="35"/>
        <end position="56"/>
    </location>
</feature>
<gene>
    <name evidence="3" type="ORF">B9T39_04895</name>
</gene>
<keyword evidence="1" id="KW-0812">Transmembrane</keyword>
<name>A0A1Y2SXL9_9BIFI</name>
<keyword evidence="1" id="KW-1133">Transmembrane helix</keyword>
<dbReference type="Proteomes" id="UP000243540">
    <property type="component" value="Unassembled WGS sequence"/>
</dbReference>
<organism evidence="3 4">
    <name type="scientific">Alloscardovia macacae</name>
    <dbReference type="NCBI Taxonomy" id="1160091"/>
    <lineage>
        <taxon>Bacteria</taxon>
        <taxon>Bacillati</taxon>
        <taxon>Actinomycetota</taxon>
        <taxon>Actinomycetes</taxon>
        <taxon>Bifidobacteriales</taxon>
        <taxon>Bifidobacteriaceae</taxon>
        <taxon>Alloscardovia</taxon>
    </lineage>
</organism>
<dbReference type="OrthoDB" id="2340043at2"/>
<dbReference type="RefSeq" id="WP_086106704.1">
    <property type="nucleotide sequence ID" value="NZ_NEKB01000008.1"/>
</dbReference>
<keyword evidence="1" id="KW-0472">Membrane</keyword>
<evidence type="ECO:0000256" key="1">
    <source>
        <dbReference type="SAM" id="Phobius"/>
    </source>
</evidence>
<dbReference type="InterPro" id="IPR005135">
    <property type="entry name" value="Endo/exonuclease/phosphatase"/>
</dbReference>
<evidence type="ECO:0000313" key="3">
    <source>
        <dbReference type="EMBL" id="OTA29002.1"/>
    </source>
</evidence>
<dbReference type="InterPro" id="IPR036691">
    <property type="entry name" value="Endo/exonu/phosph_ase_sf"/>
</dbReference>
<dbReference type="EMBL" id="NEKC01000009">
    <property type="protein sequence ID" value="OTA29002.1"/>
    <property type="molecule type" value="Genomic_DNA"/>
</dbReference>
<protein>
    <recommendedName>
        <fullName evidence="2">Endonuclease/exonuclease/phosphatase domain-containing protein</fullName>
    </recommendedName>
</protein>
<accession>A0A1Y2SXL9</accession>
<dbReference type="AlphaFoldDB" id="A0A1Y2SXL9"/>